<evidence type="ECO:0000256" key="2">
    <source>
        <dbReference type="PIRSR" id="PIRSR037031-51"/>
    </source>
</evidence>
<dbReference type="STRING" id="880073.Cabys_1791"/>
<feature type="active site" description="Nucleophile" evidence="1">
    <location>
        <position position="14"/>
    </location>
</feature>
<feature type="disulfide bond" description="Redox-active" evidence="2">
    <location>
        <begin position="11"/>
        <end position="14"/>
    </location>
</feature>
<reference evidence="4 7" key="2">
    <citation type="submission" date="2016-11" db="EMBL/GenBank/DDBJ databases">
        <title>Genomic analysis of Caldithrix abyssi and proposal of a novel bacterial phylum Caldithrichaeota.</title>
        <authorList>
            <person name="Kublanov I."/>
            <person name="Sigalova O."/>
            <person name="Gavrilov S."/>
            <person name="Lebedinsky A."/>
            <person name="Ivanova N."/>
            <person name="Daum C."/>
            <person name="Reddy T."/>
            <person name="Klenk H.P."/>
            <person name="Goker M."/>
            <person name="Reva O."/>
            <person name="Miroshnichenko M."/>
            <person name="Kyprides N."/>
            <person name="Woyke T."/>
            <person name="Gelfand M."/>
        </authorList>
    </citation>
    <scope>NUCLEOTIDE SEQUENCE [LARGE SCALE GENOMIC DNA]</scope>
    <source>
        <strain evidence="4 7">LF13</strain>
    </source>
</reference>
<evidence type="ECO:0000313" key="4">
    <source>
        <dbReference type="EMBL" id="APF18540.1"/>
    </source>
</evidence>
<keyword evidence="2" id="KW-0676">Redox-active center</keyword>
<dbReference type="AlphaFoldDB" id="H1XSI6"/>
<dbReference type="PaxDb" id="880073-Calab_2927"/>
<dbReference type="NCBIfam" id="TIGR00412">
    <property type="entry name" value="redox_disulf_2"/>
    <property type="match status" value="1"/>
</dbReference>
<dbReference type="Gene3D" id="3.40.30.10">
    <property type="entry name" value="Glutaredoxin"/>
    <property type="match status" value="1"/>
</dbReference>
<dbReference type="PANTHER" id="PTHR36450:SF1">
    <property type="entry name" value="THIOREDOXIN"/>
    <property type="match status" value="1"/>
</dbReference>
<dbReference type="PANTHER" id="PTHR36450">
    <property type="entry name" value="THIOREDOXIN"/>
    <property type="match status" value="1"/>
</dbReference>
<organism evidence="5 6">
    <name type="scientific">Caldithrix abyssi DSM 13497</name>
    <dbReference type="NCBI Taxonomy" id="880073"/>
    <lineage>
        <taxon>Bacteria</taxon>
        <taxon>Pseudomonadati</taxon>
        <taxon>Calditrichota</taxon>
        <taxon>Calditrichia</taxon>
        <taxon>Calditrichales</taxon>
        <taxon>Calditrichaceae</taxon>
        <taxon>Caldithrix</taxon>
    </lineage>
</organism>
<keyword evidence="2" id="KW-1015">Disulfide bond</keyword>
<evidence type="ECO:0000256" key="1">
    <source>
        <dbReference type="PIRSR" id="PIRSR037031-50"/>
    </source>
</evidence>
<gene>
    <name evidence="4" type="ORF">Cabys_1791</name>
    <name evidence="5" type="ORF">Calab_2927</name>
</gene>
<name>H1XSI6_CALAY</name>
<dbReference type="KEGG" id="caby:Cabys_1791"/>
<dbReference type="InterPro" id="IPR012336">
    <property type="entry name" value="Thioredoxin-like_fold"/>
</dbReference>
<reference evidence="5 6" key="1">
    <citation type="submission" date="2011-09" db="EMBL/GenBank/DDBJ databases">
        <title>The permanent draft genome of Caldithrix abyssi DSM 13497.</title>
        <authorList>
            <consortium name="US DOE Joint Genome Institute (JGI-PGF)"/>
            <person name="Lucas S."/>
            <person name="Han J."/>
            <person name="Lapidus A."/>
            <person name="Bruce D."/>
            <person name="Goodwin L."/>
            <person name="Pitluck S."/>
            <person name="Peters L."/>
            <person name="Kyrpides N."/>
            <person name="Mavromatis K."/>
            <person name="Ivanova N."/>
            <person name="Mikhailova N."/>
            <person name="Chertkov O."/>
            <person name="Detter J.C."/>
            <person name="Tapia R."/>
            <person name="Han C."/>
            <person name="Land M."/>
            <person name="Hauser L."/>
            <person name="Markowitz V."/>
            <person name="Cheng J.-F."/>
            <person name="Hugenholtz P."/>
            <person name="Woyke T."/>
            <person name="Wu D."/>
            <person name="Spring S."/>
            <person name="Brambilla E."/>
            <person name="Klenk H.-P."/>
            <person name="Eisen J.A."/>
        </authorList>
    </citation>
    <scope>NUCLEOTIDE SEQUENCE [LARGE SCALE GENOMIC DNA]</scope>
    <source>
        <strain evidence="5 6">DSM 13497</strain>
    </source>
</reference>
<dbReference type="InterPro" id="IPR036249">
    <property type="entry name" value="Thioredoxin-like_sf"/>
</dbReference>
<dbReference type="EMBL" id="CP018099">
    <property type="protein sequence ID" value="APF18540.1"/>
    <property type="molecule type" value="Genomic_DNA"/>
</dbReference>
<dbReference type="eggNOG" id="COG0526">
    <property type="taxonomic scope" value="Bacteria"/>
</dbReference>
<sequence>MEKIQVYGTGCASCEKLFNLARQAVQELGVDIEVEKIEDLNAMALAGVMRTPGLAFDGRVVLQGKLPTLSTLKNWIQQEHRC</sequence>
<dbReference type="InterPro" id="IPR005243">
    <property type="entry name" value="THIRX-like_proc"/>
</dbReference>
<dbReference type="OrthoDB" id="9800630at2"/>
<dbReference type="EMBL" id="CM001402">
    <property type="protein sequence ID" value="EHO42534.1"/>
    <property type="molecule type" value="Genomic_DNA"/>
</dbReference>
<feature type="domain" description="Thioredoxin-like fold" evidence="3">
    <location>
        <begin position="3"/>
        <end position="77"/>
    </location>
</feature>
<dbReference type="Proteomes" id="UP000004671">
    <property type="component" value="Chromosome"/>
</dbReference>
<dbReference type="RefSeq" id="WP_006929892.1">
    <property type="nucleotide sequence ID" value="NZ_CM001402.1"/>
</dbReference>
<evidence type="ECO:0000313" key="6">
    <source>
        <dbReference type="Proteomes" id="UP000004671"/>
    </source>
</evidence>
<evidence type="ECO:0000313" key="5">
    <source>
        <dbReference type="EMBL" id="EHO42534.1"/>
    </source>
</evidence>
<dbReference type="PIRSF" id="PIRSF037031">
    <property type="entry name" value="Redox_disulphide_2"/>
    <property type="match status" value="1"/>
</dbReference>
<dbReference type="Proteomes" id="UP000183868">
    <property type="component" value="Chromosome"/>
</dbReference>
<protein>
    <submittedName>
        <fullName evidence="4 5">Redox-active disulfide protein 2</fullName>
    </submittedName>
</protein>
<keyword evidence="6" id="KW-1185">Reference proteome</keyword>
<dbReference type="Pfam" id="PF13192">
    <property type="entry name" value="Thioredoxin_3"/>
    <property type="match status" value="1"/>
</dbReference>
<feature type="active site" description="Nucleophile" evidence="1">
    <location>
        <position position="11"/>
    </location>
</feature>
<dbReference type="HOGENOM" id="CLU_090389_18_1_0"/>
<evidence type="ECO:0000259" key="3">
    <source>
        <dbReference type="Pfam" id="PF13192"/>
    </source>
</evidence>
<accession>H1XSI6</accession>
<dbReference type="InParanoid" id="H1XSI6"/>
<proteinExistence type="predicted"/>
<evidence type="ECO:0000313" key="7">
    <source>
        <dbReference type="Proteomes" id="UP000183868"/>
    </source>
</evidence>
<dbReference type="SUPFAM" id="SSF52833">
    <property type="entry name" value="Thioredoxin-like"/>
    <property type="match status" value="1"/>
</dbReference>